<dbReference type="PANTHER" id="PTHR38108:SF1">
    <property type="entry name" value="UPF0319 PROTEIN YCCT"/>
    <property type="match status" value="1"/>
</dbReference>
<comment type="similarity">
    <text evidence="1">Belongs to the UPF0319 family.</text>
</comment>
<dbReference type="PANTHER" id="PTHR38108">
    <property type="entry name" value="UPF0319 PROTEIN YCCT"/>
    <property type="match status" value="1"/>
</dbReference>
<dbReference type="InterPro" id="IPR018635">
    <property type="entry name" value="UPF0319"/>
</dbReference>
<dbReference type="Proteomes" id="UP000676428">
    <property type="component" value="Chromosome"/>
</dbReference>
<accession>A0ABX8DDR7</accession>
<protein>
    <submittedName>
        <fullName evidence="4">DUF2057 domain-containing protein</fullName>
    </submittedName>
</protein>
<evidence type="ECO:0000256" key="3">
    <source>
        <dbReference type="SAM" id="SignalP"/>
    </source>
</evidence>
<dbReference type="EMBL" id="CP074572">
    <property type="protein sequence ID" value="QVK22863.1"/>
    <property type="molecule type" value="Genomic_DNA"/>
</dbReference>
<evidence type="ECO:0000256" key="1">
    <source>
        <dbReference type="ARBA" id="ARBA00008490"/>
    </source>
</evidence>
<feature type="chain" id="PRO_5047388379" evidence="3">
    <location>
        <begin position="22"/>
        <end position="229"/>
    </location>
</feature>
<dbReference type="RefSeq" id="WP_213681510.1">
    <property type="nucleotide sequence ID" value="NZ_CP074572.1"/>
</dbReference>
<feature type="signal peptide" evidence="3">
    <location>
        <begin position="1"/>
        <end position="21"/>
    </location>
</feature>
<evidence type="ECO:0000256" key="2">
    <source>
        <dbReference type="ARBA" id="ARBA00022729"/>
    </source>
</evidence>
<evidence type="ECO:0000313" key="4">
    <source>
        <dbReference type="EMBL" id="QVK22863.1"/>
    </source>
</evidence>
<proteinExistence type="inferred from homology"/>
<keyword evidence="2 3" id="KW-0732">Signal</keyword>
<sequence>MKFTLTASALLALLSSSSVFAANLNIPMSFEYLALDGQEVETNHFTHKANLNLTEGEHKIAIRYSDVYDDGIGESPNFVKSSPFIVTLNVNGDYQYLLAPKSKVIDPKHYAKAPEVVISRKDGGTVDYNIVQTQLREDSFVSKILGTDTGVDIDAASAAVTGGKELPAAPVRQPTAVEAMTAPVAATEMTTPANKSDSAAHAEQMLQYWWLHADAATRKEFMSWAIKQL</sequence>
<keyword evidence="5" id="KW-1185">Reference proteome</keyword>
<reference evidence="4 5" key="1">
    <citation type="journal article" date="2012" name="Int. J. Syst. Evol. Microbiol.">
        <title>Shewanella dokdonensis sp. nov., isolated from seawater.</title>
        <authorList>
            <person name="Sung H.R."/>
            <person name="Yoon J.H."/>
            <person name="Ghim S.Y."/>
        </authorList>
    </citation>
    <scope>NUCLEOTIDE SEQUENCE [LARGE SCALE GENOMIC DNA]</scope>
    <source>
        <strain evidence="4 5">DSM 23626</strain>
    </source>
</reference>
<gene>
    <name evidence="4" type="ORF">KHX94_16985</name>
</gene>
<evidence type="ECO:0000313" key="5">
    <source>
        <dbReference type="Proteomes" id="UP000676428"/>
    </source>
</evidence>
<name>A0ABX8DDR7_9GAMM</name>
<dbReference type="Pfam" id="PF09829">
    <property type="entry name" value="DUF2057"/>
    <property type="match status" value="1"/>
</dbReference>
<organism evidence="4 5">
    <name type="scientific">Shewanella dokdonensis</name>
    <dbReference type="NCBI Taxonomy" id="712036"/>
    <lineage>
        <taxon>Bacteria</taxon>
        <taxon>Pseudomonadati</taxon>
        <taxon>Pseudomonadota</taxon>
        <taxon>Gammaproteobacteria</taxon>
        <taxon>Alteromonadales</taxon>
        <taxon>Shewanellaceae</taxon>
        <taxon>Shewanella</taxon>
    </lineage>
</organism>